<dbReference type="GO" id="GO:0046872">
    <property type="term" value="F:metal ion binding"/>
    <property type="evidence" value="ECO:0007669"/>
    <property type="project" value="UniProtKB-KW"/>
</dbReference>
<evidence type="ECO:0000256" key="10">
    <source>
        <dbReference type="ARBA" id="ARBA00022777"/>
    </source>
</evidence>
<comment type="similarity">
    <text evidence="14 16">Belongs to the type III pantothenate kinase family.</text>
</comment>
<evidence type="ECO:0000256" key="9">
    <source>
        <dbReference type="ARBA" id="ARBA00022741"/>
    </source>
</evidence>
<comment type="cofactor">
    <cofactor evidence="16">
        <name>NH4(+)</name>
        <dbReference type="ChEBI" id="CHEBI:28938"/>
    </cofactor>
    <cofactor evidence="16">
        <name>K(+)</name>
        <dbReference type="ChEBI" id="CHEBI:29103"/>
    </cofactor>
    <text evidence="16">A monovalent cation. Ammonium or potassium.</text>
</comment>
<name>A0A0A8B4D1_9ACTN</name>
<keyword evidence="16" id="KW-0479">Metal-binding</keyword>
<evidence type="ECO:0000256" key="6">
    <source>
        <dbReference type="ARBA" id="ARBA00012102"/>
    </source>
</evidence>
<feature type="active site" description="Proton acceptor" evidence="16">
    <location>
        <position position="110"/>
    </location>
</feature>
<evidence type="ECO:0000313" key="18">
    <source>
        <dbReference type="Proteomes" id="UP000031121"/>
    </source>
</evidence>
<evidence type="ECO:0000256" key="14">
    <source>
        <dbReference type="ARBA" id="ARBA00038036"/>
    </source>
</evidence>
<dbReference type="SUPFAM" id="SSF53067">
    <property type="entry name" value="Actin-like ATPase domain"/>
    <property type="match status" value="2"/>
</dbReference>
<keyword evidence="11 16" id="KW-0067">ATP-binding</keyword>
<comment type="cofactor">
    <cofactor evidence="2">
        <name>K(+)</name>
        <dbReference type="ChEBI" id="CHEBI:29103"/>
    </cofactor>
</comment>
<dbReference type="InterPro" id="IPR004619">
    <property type="entry name" value="Type_III_PanK"/>
</dbReference>
<dbReference type="Gene3D" id="3.30.420.40">
    <property type="match status" value="2"/>
</dbReference>
<dbReference type="HAMAP" id="MF_01274">
    <property type="entry name" value="Pantothen_kinase_3"/>
    <property type="match status" value="1"/>
</dbReference>
<accession>A0A0A8B4D1</accession>
<dbReference type="PANTHER" id="PTHR34265:SF1">
    <property type="entry name" value="TYPE III PANTOTHENATE KINASE"/>
    <property type="match status" value="1"/>
</dbReference>
<evidence type="ECO:0000256" key="12">
    <source>
        <dbReference type="ARBA" id="ARBA00022958"/>
    </source>
</evidence>
<proteinExistence type="inferred from homology"/>
<dbReference type="CDD" id="cd24015">
    <property type="entry name" value="ASKHA_NBD_PanK-III"/>
    <property type="match status" value="1"/>
</dbReference>
<dbReference type="GO" id="GO:0005524">
    <property type="term" value="F:ATP binding"/>
    <property type="evidence" value="ECO:0007669"/>
    <property type="project" value="UniProtKB-UniRule"/>
</dbReference>
<sequence>MLLAIDVGNTQTVIGLYEKRRLRHMWRVATNKVHTSDELRLKVNPLLESEHITVGDVTGAALASVVPTLTSAWVVALKRLIGRDPVVCSASSAQDLFEACYANPLEIGADRVADAVAARALYGAPVVVVDFGTATNIEVIDKDGRFIGGVIAPGLETSASALFSHATKLAATELVDPRTAIGGSTVQAIQAGIVYGEADRVDGLLDRIFDQLGYTAPVVATGGLAGRLVSVMRTPTRVNKELTLEGLRLIHEAALGVQED</sequence>
<dbReference type="HOGENOM" id="CLU_066627_1_0_11"/>
<keyword evidence="12 16" id="KW-0630">Potassium</keyword>
<protein>
    <recommendedName>
        <fullName evidence="15 16">Type III pantothenate kinase</fullName>
        <ecNumber evidence="6 16">2.7.1.33</ecNumber>
    </recommendedName>
    <alternativeName>
        <fullName evidence="16">PanK-III</fullName>
    </alternativeName>
    <alternativeName>
        <fullName evidence="16">Pantothenic acid kinase</fullName>
    </alternativeName>
</protein>
<dbReference type="Pfam" id="PF03309">
    <property type="entry name" value="Pan_kinase"/>
    <property type="match status" value="1"/>
</dbReference>
<dbReference type="GO" id="GO:0004594">
    <property type="term" value="F:pantothenate kinase activity"/>
    <property type="evidence" value="ECO:0007669"/>
    <property type="project" value="UniProtKB-UniRule"/>
</dbReference>
<feature type="binding site" evidence="16">
    <location>
        <position position="101"/>
    </location>
    <ligand>
        <name>substrate</name>
    </ligand>
</feature>
<gene>
    <name evidence="16" type="primary">coaX</name>
    <name evidence="17" type="ORF">JI75_02140</name>
</gene>
<comment type="subcellular location">
    <subcellularLocation>
        <location evidence="3 16">Cytoplasm</location>
    </subcellularLocation>
</comment>
<evidence type="ECO:0000256" key="11">
    <source>
        <dbReference type="ARBA" id="ARBA00022840"/>
    </source>
</evidence>
<comment type="subunit">
    <text evidence="5 16">Homodimer.</text>
</comment>
<dbReference type="STRING" id="1531429.JI75_02140"/>
<reference evidence="17 18" key="2">
    <citation type="journal article" date="2015" name="Genome Announc.">
        <title>Complete Genome Sequence of Coriobacteriaceae Strain 68-1-3, a Novel Mucus-Degrading Isolate from the Swine Intestinal Tract.</title>
        <authorList>
            <person name="Looft T."/>
            <person name="Bayles D.O."/>
            <person name="Alt D.P."/>
            <person name="Stanton T.B."/>
        </authorList>
    </citation>
    <scope>NUCLEOTIDE SEQUENCE [LARGE SCALE GENOMIC DNA]</scope>
    <source>
        <strain evidence="17 18">68-1-3</strain>
    </source>
</reference>
<evidence type="ECO:0000256" key="15">
    <source>
        <dbReference type="ARBA" id="ARBA00040883"/>
    </source>
</evidence>
<feature type="binding site" evidence="16">
    <location>
        <position position="130"/>
    </location>
    <ligand>
        <name>K(+)</name>
        <dbReference type="ChEBI" id="CHEBI:29103"/>
    </ligand>
</feature>
<evidence type="ECO:0000256" key="4">
    <source>
        <dbReference type="ARBA" id="ARBA00005225"/>
    </source>
</evidence>
<dbReference type="EC" id="2.7.1.33" evidence="6 16"/>
<feature type="binding site" evidence="16">
    <location>
        <begin position="6"/>
        <end position="13"/>
    </location>
    <ligand>
        <name>ATP</name>
        <dbReference type="ChEBI" id="CHEBI:30616"/>
    </ligand>
</feature>
<dbReference type="GO" id="GO:0015937">
    <property type="term" value="P:coenzyme A biosynthetic process"/>
    <property type="evidence" value="ECO:0007669"/>
    <property type="project" value="UniProtKB-UniRule"/>
</dbReference>
<keyword evidence="7 16" id="KW-0963">Cytoplasm</keyword>
<evidence type="ECO:0000256" key="7">
    <source>
        <dbReference type="ARBA" id="ARBA00022490"/>
    </source>
</evidence>
<dbReference type="UniPathway" id="UPA00241">
    <property type="reaction ID" value="UER00352"/>
</dbReference>
<reference evidence="18" key="1">
    <citation type="submission" date="2014-08" db="EMBL/GenBank/DDBJ databases">
        <title>Coriobacteriaceae sp. complete genome.</title>
        <authorList>
            <person name="Looft T."/>
            <person name="Bayles D.O."/>
            <person name="Stanton T.B."/>
        </authorList>
    </citation>
    <scope>NUCLEOTIDE SEQUENCE [LARGE SCALE GENOMIC DNA]</scope>
    <source>
        <strain evidence="18">68-1-3</strain>
    </source>
</reference>
<dbReference type="GO" id="GO:0005737">
    <property type="term" value="C:cytoplasm"/>
    <property type="evidence" value="ECO:0007669"/>
    <property type="project" value="UniProtKB-SubCell"/>
</dbReference>
<evidence type="ECO:0000256" key="1">
    <source>
        <dbReference type="ARBA" id="ARBA00001206"/>
    </source>
</evidence>
<dbReference type="NCBIfam" id="TIGR00671">
    <property type="entry name" value="baf"/>
    <property type="match status" value="1"/>
</dbReference>
<dbReference type="RefSeq" id="WP_039688366.1">
    <property type="nucleotide sequence ID" value="NZ_CP009302.1"/>
</dbReference>
<feature type="binding site" evidence="16">
    <location>
        <begin position="108"/>
        <end position="111"/>
    </location>
    <ligand>
        <name>substrate</name>
    </ligand>
</feature>
<evidence type="ECO:0000256" key="5">
    <source>
        <dbReference type="ARBA" id="ARBA00011738"/>
    </source>
</evidence>
<evidence type="ECO:0000256" key="2">
    <source>
        <dbReference type="ARBA" id="ARBA00001958"/>
    </source>
</evidence>
<keyword evidence="9 16" id="KW-0547">Nucleotide-binding</keyword>
<keyword evidence="13 16" id="KW-0173">Coenzyme A biosynthesis</keyword>
<evidence type="ECO:0000256" key="8">
    <source>
        <dbReference type="ARBA" id="ARBA00022679"/>
    </source>
</evidence>
<comment type="catalytic activity">
    <reaction evidence="1 16">
        <text>(R)-pantothenate + ATP = (R)-4'-phosphopantothenate + ADP + H(+)</text>
        <dbReference type="Rhea" id="RHEA:16373"/>
        <dbReference type="ChEBI" id="CHEBI:10986"/>
        <dbReference type="ChEBI" id="CHEBI:15378"/>
        <dbReference type="ChEBI" id="CHEBI:29032"/>
        <dbReference type="ChEBI" id="CHEBI:30616"/>
        <dbReference type="ChEBI" id="CHEBI:456216"/>
        <dbReference type="EC" id="2.7.1.33"/>
    </reaction>
</comment>
<dbReference type="NCBIfam" id="NF009855">
    <property type="entry name" value="PRK13321.1"/>
    <property type="match status" value="1"/>
</dbReference>
<feature type="binding site" evidence="16">
    <location>
        <position position="185"/>
    </location>
    <ligand>
        <name>substrate</name>
    </ligand>
</feature>
<dbReference type="PANTHER" id="PTHR34265">
    <property type="entry name" value="TYPE III PANTOTHENATE KINASE"/>
    <property type="match status" value="1"/>
</dbReference>
<dbReference type="KEGG" id="cbac:JI75_02140"/>
<dbReference type="Proteomes" id="UP000031121">
    <property type="component" value="Chromosome"/>
</dbReference>
<dbReference type="InterPro" id="IPR043129">
    <property type="entry name" value="ATPase_NBD"/>
</dbReference>
<comment type="pathway">
    <text evidence="4 16">Cofactor biosynthesis; coenzyme A biosynthesis; CoA from (R)-pantothenate: step 1/5.</text>
</comment>
<keyword evidence="8 16" id="KW-0808">Transferase</keyword>
<dbReference type="AlphaFoldDB" id="A0A0A8B4D1"/>
<organism evidence="17 18">
    <name type="scientific">Berryella intestinalis</name>
    <dbReference type="NCBI Taxonomy" id="1531429"/>
    <lineage>
        <taxon>Bacteria</taxon>
        <taxon>Bacillati</taxon>
        <taxon>Actinomycetota</taxon>
        <taxon>Coriobacteriia</taxon>
        <taxon>Eggerthellales</taxon>
        <taxon>Eggerthellaceae</taxon>
        <taxon>Berryella</taxon>
    </lineage>
</organism>
<keyword evidence="18" id="KW-1185">Reference proteome</keyword>
<evidence type="ECO:0000313" key="17">
    <source>
        <dbReference type="EMBL" id="AJC11658.1"/>
    </source>
</evidence>
<dbReference type="EMBL" id="CP009302">
    <property type="protein sequence ID" value="AJC11658.1"/>
    <property type="molecule type" value="Genomic_DNA"/>
</dbReference>
<evidence type="ECO:0000256" key="3">
    <source>
        <dbReference type="ARBA" id="ARBA00004496"/>
    </source>
</evidence>
<comment type="function">
    <text evidence="16">Catalyzes the phosphorylation of pantothenate (Pan), the first step in CoA biosynthesis.</text>
</comment>
<evidence type="ECO:0000256" key="16">
    <source>
        <dbReference type="HAMAP-Rule" id="MF_01274"/>
    </source>
</evidence>
<evidence type="ECO:0000256" key="13">
    <source>
        <dbReference type="ARBA" id="ARBA00022993"/>
    </source>
</evidence>
<feature type="binding site" evidence="16">
    <location>
        <position position="133"/>
    </location>
    <ligand>
        <name>ATP</name>
        <dbReference type="ChEBI" id="CHEBI:30616"/>
    </ligand>
</feature>
<dbReference type="OrthoDB" id="9804707at2"/>
<keyword evidence="10 16" id="KW-0418">Kinase</keyword>